<reference evidence="1 2" key="1">
    <citation type="submission" date="2016-11" db="EMBL/GenBank/DDBJ databases">
        <authorList>
            <person name="Jaros S."/>
            <person name="Januszkiewicz K."/>
            <person name="Wedrychowicz H."/>
        </authorList>
    </citation>
    <scope>NUCLEOTIDE SEQUENCE [LARGE SCALE GENOMIC DNA]</scope>
    <source>
        <strain evidence="1 2">CECT 7868</strain>
    </source>
</reference>
<evidence type="ECO:0000313" key="2">
    <source>
        <dbReference type="Proteomes" id="UP000184608"/>
    </source>
</evidence>
<evidence type="ECO:0008006" key="3">
    <source>
        <dbReference type="Google" id="ProtNLM"/>
    </source>
</evidence>
<sequence>MNKLIIALGLTTALFGCSSNTNQEDQLNLLATNRANIIQSKLPVKSGPLSIMRASANGKTIELMMIYNESETGAKPIQTVLSQSTKEFCQQKETKANLDAGISYRIKMRNPRGQLMVDQYLTKETCKKDS</sequence>
<dbReference type="PROSITE" id="PS51257">
    <property type="entry name" value="PROKAR_LIPOPROTEIN"/>
    <property type="match status" value="1"/>
</dbReference>
<accession>A0A1M6DLY4</accession>
<proteinExistence type="predicted"/>
<evidence type="ECO:0000313" key="1">
    <source>
        <dbReference type="EMBL" id="SHI74195.1"/>
    </source>
</evidence>
<protein>
    <recommendedName>
        <fullName evidence="3">Lipoprotein</fullName>
    </recommendedName>
</protein>
<dbReference type="Gene3D" id="3.30.300.250">
    <property type="match status" value="1"/>
</dbReference>
<gene>
    <name evidence="1" type="ORF">VA7868_04267</name>
</gene>
<dbReference type="STRING" id="1216006.VA7868_04267"/>
<dbReference type="RefSeq" id="WP_073605855.1">
    <property type="nucleotide sequence ID" value="NZ_FQXZ01000046.1"/>
</dbReference>
<dbReference type="InterPro" id="IPR016502">
    <property type="entry name" value="T2SSS_2"/>
</dbReference>
<dbReference type="EMBL" id="FQXZ01000046">
    <property type="protein sequence ID" value="SHI74195.1"/>
    <property type="molecule type" value="Genomic_DNA"/>
</dbReference>
<dbReference type="AlphaFoldDB" id="A0A1M6DLY4"/>
<dbReference type="PIRSF" id="PIRSF007010">
    <property type="entry name" value="UCP007010"/>
    <property type="match status" value="1"/>
</dbReference>
<keyword evidence="2" id="KW-1185">Reference proteome</keyword>
<organism evidence="1 2">
    <name type="scientific">Vibrio aerogenes CECT 7868</name>
    <dbReference type="NCBI Taxonomy" id="1216006"/>
    <lineage>
        <taxon>Bacteria</taxon>
        <taxon>Pseudomonadati</taxon>
        <taxon>Pseudomonadota</taxon>
        <taxon>Gammaproteobacteria</taxon>
        <taxon>Vibrionales</taxon>
        <taxon>Vibrionaceae</taxon>
        <taxon>Vibrio</taxon>
    </lineage>
</organism>
<dbReference type="Proteomes" id="UP000184608">
    <property type="component" value="Unassembled WGS sequence"/>
</dbReference>
<dbReference type="OrthoDB" id="5891336at2"/>
<dbReference type="Pfam" id="PF16549">
    <property type="entry name" value="T2SSS_2"/>
    <property type="match status" value="1"/>
</dbReference>
<name>A0A1M6DLY4_9VIBR</name>